<feature type="domain" description="HTH luxR-type" evidence="1">
    <location>
        <begin position="314"/>
        <end position="379"/>
    </location>
</feature>
<dbReference type="AlphaFoldDB" id="A0A3B7M048"/>
<dbReference type="GO" id="GO:0003677">
    <property type="term" value="F:DNA binding"/>
    <property type="evidence" value="ECO:0007669"/>
    <property type="project" value="InterPro"/>
</dbReference>
<reference evidence="3" key="1">
    <citation type="submission" date="2018-09" db="EMBL/GenBank/DDBJ databases">
        <title>The complete genome of Acinetobacter sp. strain WCHAc010005.</title>
        <authorList>
            <person name="Hu Y."/>
            <person name="Long H."/>
            <person name="Feng Y."/>
            <person name="Zong Z."/>
        </authorList>
    </citation>
    <scope>NUCLEOTIDE SEQUENCE [LARGE SCALE GENOMIC DNA]</scope>
    <source>
        <strain evidence="3">WCHAc010005</strain>
    </source>
</reference>
<protein>
    <submittedName>
        <fullName evidence="2">LuxR family transcriptional regulator</fullName>
    </submittedName>
</protein>
<dbReference type="CDD" id="cd06170">
    <property type="entry name" value="LuxR_C_like"/>
    <property type="match status" value="1"/>
</dbReference>
<dbReference type="InterPro" id="IPR016032">
    <property type="entry name" value="Sig_transdc_resp-reg_C-effctor"/>
</dbReference>
<dbReference type="EMBL" id="CP032134">
    <property type="protein sequence ID" value="AXY56139.1"/>
    <property type="molecule type" value="Genomic_DNA"/>
</dbReference>
<dbReference type="Pfam" id="PF00196">
    <property type="entry name" value="GerE"/>
    <property type="match status" value="1"/>
</dbReference>
<evidence type="ECO:0000313" key="3">
    <source>
        <dbReference type="Proteomes" id="UP000263753"/>
    </source>
</evidence>
<evidence type="ECO:0000313" key="2">
    <source>
        <dbReference type="EMBL" id="AXY56139.1"/>
    </source>
</evidence>
<dbReference type="InterPro" id="IPR000792">
    <property type="entry name" value="Tscrpt_reg_LuxR_C"/>
</dbReference>
<dbReference type="PROSITE" id="PS50043">
    <property type="entry name" value="HTH_LUXR_2"/>
    <property type="match status" value="1"/>
</dbReference>
<dbReference type="RefSeq" id="WP_087513243.1">
    <property type="nucleotide sequence ID" value="NZ_CP032134.1"/>
</dbReference>
<sequence length="386" mass="44306">MNAESENEIIGLIYDASMNAAVWQQVIDRIVEHTQSKAAILTAVDQMYSDYDFVYSNNLPAESILAYQDERISVIDMRLHAQKLLDVGVGEPEQFNLMHYAEMPGTDEYLFYERCMRPSGIGQFCAVLLEHGHSRWSVLGVHRAKDAPAFERQNVEFIHRISKHLRRGLQIHRQLSIVKQQNHSLQKLLDHMRTGVMLLDEQRSLTYSNQCAQNILQKYNLLSLDRFNRLIVPKHQQEKFDQLVNGIFINPVNAGREVGGVIAISDGVERSLMISVLPFNDSQNLTDTVMDTSEKHAAIFFTEVDRCYSLEKAYLKQMFGLARREMELCEYLVNGYSIEEIADTAKITLSTVRTYMKYIYAKTGCSSQTQLIHLLMGTTTNFEHIH</sequence>
<gene>
    <name evidence="2" type="ORF">CDG60_05880</name>
</gene>
<dbReference type="PRINTS" id="PR00038">
    <property type="entry name" value="HTHLUXR"/>
</dbReference>
<proteinExistence type="predicted"/>
<dbReference type="Proteomes" id="UP000263753">
    <property type="component" value="Chromosome"/>
</dbReference>
<dbReference type="SMART" id="SM00421">
    <property type="entry name" value="HTH_LUXR"/>
    <property type="match status" value="1"/>
</dbReference>
<dbReference type="SUPFAM" id="SSF46894">
    <property type="entry name" value="C-terminal effector domain of the bipartite response regulators"/>
    <property type="match status" value="1"/>
</dbReference>
<name>A0A3B7M048_9GAMM</name>
<evidence type="ECO:0000259" key="1">
    <source>
        <dbReference type="PROSITE" id="PS50043"/>
    </source>
</evidence>
<dbReference type="GO" id="GO:0006355">
    <property type="term" value="P:regulation of DNA-templated transcription"/>
    <property type="evidence" value="ECO:0007669"/>
    <property type="project" value="InterPro"/>
</dbReference>
<organism evidence="2 3">
    <name type="scientific">Acinetobacter chinensis</name>
    <dbReference type="NCBI Taxonomy" id="2004650"/>
    <lineage>
        <taxon>Bacteria</taxon>
        <taxon>Pseudomonadati</taxon>
        <taxon>Pseudomonadota</taxon>
        <taxon>Gammaproteobacteria</taxon>
        <taxon>Moraxellales</taxon>
        <taxon>Moraxellaceae</taxon>
        <taxon>Acinetobacter</taxon>
    </lineage>
</organism>
<accession>A0A3B7M048</accession>
<dbReference type="Gene3D" id="1.10.10.10">
    <property type="entry name" value="Winged helix-like DNA-binding domain superfamily/Winged helix DNA-binding domain"/>
    <property type="match status" value="1"/>
</dbReference>
<dbReference type="InterPro" id="IPR036388">
    <property type="entry name" value="WH-like_DNA-bd_sf"/>
</dbReference>
<dbReference type="KEGG" id="achi:CDG60_05880"/>